<keyword evidence="3" id="KW-1185">Reference proteome</keyword>
<feature type="transmembrane region" description="Helical" evidence="1">
    <location>
        <begin position="83"/>
        <end position="108"/>
    </location>
</feature>
<dbReference type="EMBL" id="PQVW01000012">
    <property type="protein sequence ID" value="POZ21501.1"/>
    <property type="molecule type" value="Genomic_DNA"/>
</dbReference>
<feature type="transmembrane region" description="Helical" evidence="1">
    <location>
        <begin position="120"/>
        <end position="142"/>
    </location>
</feature>
<keyword evidence="1" id="KW-0812">Transmembrane</keyword>
<sequence>MEKKLLAGQIEHISWNSIVLKRGDTKDTIAIPARVLSQLETGQHLHLLFRKNCLVRIFNRSTQTVFETDFFAHHPGLRKYQTLIFLVAAMICALPVIGAAIGMILIAVLIGTSLKRNEEIAIKVALVSAVTAVSYVAVASLLLLNGHFWWGFIACALLVFIAFKSAATISAQEARLLSQEVSRNE</sequence>
<gene>
    <name evidence="2" type="ORF">C3712_15425</name>
</gene>
<keyword evidence="1" id="KW-0472">Membrane</keyword>
<feature type="transmembrane region" description="Helical" evidence="1">
    <location>
        <begin position="148"/>
        <end position="167"/>
    </location>
</feature>
<evidence type="ECO:0000313" key="3">
    <source>
        <dbReference type="Proteomes" id="UP000237025"/>
    </source>
</evidence>
<dbReference type="RefSeq" id="WP_095280512.1">
    <property type="nucleotide sequence ID" value="NZ_PQVT01000013.1"/>
</dbReference>
<organism evidence="2 3">
    <name type="scientific">Lelliottia aquatilis</name>
    <dbReference type="NCBI Taxonomy" id="2080838"/>
    <lineage>
        <taxon>Bacteria</taxon>
        <taxon>Pseudomonadati</taxon>
        <taxon>Pseudomonadota</taxon>
        <taxon>Gammaproteobacteria</taxon>
        <taxon>Enterobacterales</taxon>
        <taxon>Enterobacteriaceae</taxon>
        <taxon>Lelliottia</taxon>
    </lineage>
</organism>
<accession>A0ABX4ZZ15</accession>
<keyword evidence="1" id="KW-1133">Transmembrane helix</keyword>
<evidence type="ECO:0000256" key="1">
    <source>
        <dbReference type="SAM" id="Phobius"/>
    </source>
</evidence>
<proteinExistence type="predicted"/>
<reference evidence="2 3" key="1">
    <citation type="submission" date="2018-02" db="EMBL/GenBank/DDBJ databases">
        <title>Lelliotia aquatilis sp. nov., isolated from drinking water.</title>
        <authorList>
            <person name="Kaempfer P."/>
            <person name="Glaeser S."/>
            <person name="Exner M."/>
            <person name="Doijad S."/>
            <person name="Chakraborty T."/>
        </authorList>
    </citation>
    <scope>NUCLEOTIDE SEQUENCE [LARGE SCALE GENOMIC DNA]</scope>
    <source>
        <strain evidence="2 3">6331-17</strain>
    </source>
</reference>
<protein>
    <submittedName>
        <fullName evidence="2">Uncharacterized protein</fullName>
    </submittedName>
</protein>
<comment type="caution">
    <text evidence="2">The sequence shown here is derived from an EMBL/GenBank/DDBJ whole genome shotgun (WGS) entry which is preliminary data.</text>
</comment>
<evidence type="ECO:0000313" key="2">
    <source>
        <dbReference type="EMBL" id="POZ21501.1"/>
    </source>
</evidence>
<name>A0ABX4ZZ15_9ENTR</name>
<dbReference type="Proteomes" id="UP000237025">
    <property type="component" value="Unassembled WGS sequence"/>
</dbReference>